<dbReference type="RefSeq" id="WP_047885282.1">
    <property type="nucleotide sequence ID" value="NZ_LDOU01000010.1"/>
</dbReference>
<dbReference type="GO" id="GO:0016853">
    <property type="term" value="F:isomerase activity"/>
    <property type="evidence" value="ECO:0007669"/>
    <property type="project" value="UniProtKB-KW"/>
</dbReference>
<dbReference type="EMBL" id="LDOU01000010">
    <property type="protein sequence ID" value="KLV09721.1"/>
    <property type="molecule type" value="Genomic_DNA"/>
</dbReference>
<dbReference type="PROSITE" id="PS51257">
    <property type="entry name" value="PROKAR_LIPOPROTEIN"/>
    <property type="match status" value="1"/>
</dbReference>
<dbReference type="Proteomes" id="UP000035909">
    <property type="component" value="Unassembled WGS sequence"/>
</dbReference>
<dbReference type="InterPro" id="IPR010858">
    <property type="entry name" value="DUF1481"/>
</dbReference>
<evidence type="ECO:0000313" key="3">
    <source>
        <dbReference type="Proteomes" id="UP000035909"/>
    </source>
</evidence>
<sequence length="233" mass="26030">MKRYSLFLLISLLAGCASTPLVPENSITPVLTHTGGQTLGDTTTLYWYTSQQNRPVKLAEQVQLGDDGHYQSDYRWREGKLREIKRIGEQLDGQQLEPFSLHVRYDTEGNAVFQRYTLGGELIPLSSEQLSQLVRDAERGIDVVKQQRKADVSLVQGTWRHGQFHRCGDDRLLAVNFTPALADSQQHQLLAAQMQGFMLVTGQVRRDALTANGLLLLTQTAQPCLTAPNLLGN</sequence>
<dbReference type="PIRSF" id="PIRSF028160">
    <property type="entry name" value="UCP028160"/>
    <property type="match status" value="1"/>
</dbReference>
<name>A0A0J1HDK6_9GAMM</name>
<organism evidence="2 3">
    <name type="scientific">Photobacterium ganghwense</name>
    <dbReference type="NCBI Taxonomy" id="320778"/>
    <lineage>
        <taxon>Bacteria</taxon>
        <taxon>Pseudomonadati</taxon>
        <taxon>Pseudomonadota</taxon>
        <taxon>Gammaproteobacteria</taxon>
        <taxon>Vibrionales</taxon>
        <taxon>Vibrionaceae</taxon>
        <taxon>Photobacterium</taxon>
    </lineage>
</organism>
<reference evidence="2 3" key="1">
    <citation type="submission" date="2015-05" db="EMBL/GenBank/DDBJ databases">
        <title>Photobacterium galathea sp. nov.</title>
        <authorList>
            <person name="Machado H."/>
            <person name="Gram L."/>
        </authorList>
    </citation>
    <scope>NUCLEOTIDE SEQUENCE [LARGE SCALE GENOMIC DNA]</scope>
    <source>
        <strain evidence="2 3">DSM 22954</strain>
    </source>
</reference>
<dbReference type="PATRIC" id="fig|320778.3.peg.2392"/>
<comment type="caution">
    <text evidence="2">The sequence shown here is derived from an EMBL/GenBank/DDBJ whole genome shotgun (WGS) entry which is preliminary data.</text>
</comment>
<dbReference type="STRING" id="320778.ABT57_10975"/>
<gene>
    <name evidence="2" type="ORF">ABT57_10975</name>
</gene>
<keyword evidence="3" id="KW-1185">Reference proteome</keyword>
<dbReference type="InterPro" id="IPR016872">
    <property type="entry name" value="UCP028160"/>
</dbReference>
<accession>A0A0J1HDK6</accession>
<proteinExistence type="predicted"/>
<protein>
    <submittedName>
        <fullName evidence="2">Peptidyl-prolyl cis-trans isomerase</fullName>
    </submittedName>
</protein>
<feature type="signal peptide" evidence="1">
    <location>
        <begin position="1"/>
        <end position="23"/>
    </location>
</feature>
<keyword evidence="2" id="KW-0413">Isomerase</keyword>
<feature type="chain" id="PRO_5005252566" evidence="1">
    <location>
        <begin position="24"/>
        <end position="233"/>
    </location>
</feature>
<evidence type="ECO:0000313" key="2">
    <source>
        <dbReference type="EMBL" id="KLV09721.1"/>
    </source>
</evidence>
<dbReference type="OrthoDB" id="5915262at2"/>
<dbReference type="AlphaFoldDB" id="A0A0J1HDK6"/>
<keyword evidence="1" id="KW-0732">Signal</keyword>
<evidence type="ECO:0000256" key="1">
    <source>
        <dbReference type="SAM" id="SignalP"/>
    </source>
</evidence>
<dbReference type="Pfam" id="PF07356">
    <property type="entry name" value="DUF1481"/>
    <property type="match status" value="1"/>
</dbReference>